<dbReference type="AlphaFoldDB" id="A0A2W4EHV2"/>
<comment type="caution">
    <text evidence="1">The sequence shown here is derived from an EMBL/GenBank/DDBJ whole genome shotgun (WGS) entry which is preliminary data.</text>
</comment>
<gene>
    <name evidence="1" type="ORF">CPY51_20770</name>
</gene>
<accession>A0A2W4EHV2</accession>
<organism evidence="1 2">
    <name type="scientific">Rhizobium tubonense</name>
    <dbReference type="NCBI Taxonomy" id="484088"/>
    <lineage>
        <taxon>Bacteria</taxon>
        <taxon>Pseudomonadati</taxon>
        <taxon>Pseudomonadota</taxon>
        <taxon>Alphaproteobacteria</taxon>
        <taxon>Hyphomicrobiales</taxon>
        <taxon>Rhizobiaceae</taxon>
        <taxon>Rhizobium/Agrobacterium group</taxon>
        <taxon>Rhizobium</taxon>
    </lineage>
</organism>
<dbReference type="EMBL" id="PCDP01000040">
    <property type="protein sequence ID" value="PZM11203.1"/>
    <property type="molecule type" value="Genomic_DNA"/>
</dbReference>
<protein>
    <submittedName>
        <fullName evidence="1">Uncharacterized protein</fullName>
    </submittedName>
</protein>
<proteinExistence type="predicted"/>
<evidence type="ECO:0000313" key="2">
    <source>
        <dbReference type="Proteomes" id="UP000248925"/>
    </source>
</evidence>
<name>A0A2W4EHV2_9HYPH</name>
<reference evidence="1 2" key="1">
    <citation type="journal article" date="2018" name="Sci. Rep.">
        <title>Rhizobium tumorigenes sp. nov., a novel plant tumorigenic bacterium isolated from cane gall tumors on thornless blackberry.</title>
        <authorList>
            <person name="Kuzmanovi N."/>
            <person name="Smalla K."/>
            <person name="Gronow S."/>
            <person name="PuBawska J."/>
        </authorList>
    </citation>
    <scope>NUCLEOTIDE SEQUENCE [LARGE SCALE GENOMIC DNA]</scope>
    <source>
        <strain evidence="1 2">CCBAU 85046</strain>
    </source>
</reference>
<dbReference type="Proteomes" id="UP000248925">
    <property type="component" value="Unassembled WGS sequence"/>
</dbReference>
<evidence type="ECO:0000313" key="1">
    <source>
        <dbReference type="EMBL" id="PZM11203.1"/>
    </source>
</evidence>
<keyword evidence="2" id="KW-1185">Reference proteome</keyword>
<sequence>MPKPLPLLDLLVVDFLRLARLAAMMHLYNPDRDYRRQPFRKGWRGAHVKALPQFFWGDRQGSRQKMTGGRGKNS</sequence>